<comment type="caution">
    <text evidence="2">The sequence shown here is derived from an EMBL/GenBank/DDBJ whole genome shotgun (WGS) entry which is preliminary data.</text>
</comment>
<proteinExistence type="predicted"/>
<keyword evidence="1" id="KW-1133">Transmembrane helix</keyword>
<sequence length="107" mass="11110">MATMRDFEGKSFAWAFWLAAAMFSCGAWWGEVAGLGRGSRAVLLVVAGCVPLAIQLITGHGLDGAWVARFTKSGSPGQYRRSMTVAMVAAVASGLGAWLFLVGPGSG</sequence>
<evidence type="ECO:0000256" key="1">
    <source>
        <dbReference type="SAM" id="Phobius"/>
    </source>
</evidence>
<feature type="transmembrane region" description="Helical" evidence="1">
    <location>
        <begin position="12"/>
        <end position="29"/>
    </location>
</feature>
<accession>A0ABV7XEU0</accession>
<keyword evidence="1" id="KW-0812">Transmembrane</keyword>
<organism evidence="2 3">
    <name type="scientific">Luteimonas soli</name>
    <dbReference type="NCBI Taxonomy" id="1648966"/>
    <lineage>
        <taxon>Bacteria</taxon>
        <taxon>Pseudomonadati</taxon>
        <taxon>Pseudomonadota</taxon>
        <taxon>Gammaproteobacteria</taxon>
        <taxon>Lysobacterales</taxon>
        <taxon>Lysobacteraceae</taxon>
        <taxon>Luteimonas</taxon>
    </lineage>
</organism>
<keyword evidence="3" id="KW-1185">Reference proteome</keyword>
<evidence type="ECO:0000313" key="2">
    <source>
        <dbReference type="EMBL" id="MFC3714691.1"/>
    </source>
</evidence>
<dbReference type="RefSeq" id="WP_386741633.1">
    <property type="nucleotide sequence ID" value="NZ_JBHRYA010000001.1"/>
</dbReference>
<dbReference type="EMBL" id="JBHRYA010000001">
    <property type="protein sequence ID" value="MFC3714691.1"/>
    <property type="molecule type" value="Genomic_DNA"/>
</dbReference>
<keyword evidence="1" id="KW-0472">Membrane</keyword>
<protein>
    <submittedName>
        <fullName evidence="2">Uncharacterized protein</fullName>
    </submittedName>
</protein>
<dbReference type="Proteomes" id="UP001595705">
    <property type="component" value="Unassembled WGS sequence"/>
</dbReference>
<feature type="transmembrane region" description="Helical" evidence="1">
    <location>
        <begin position="41"/>
        <end position="62"/>
    </location>
</feature>
<gene>
    <name evidence="2" type="ORF">ACFONC_00770</name>
</gene>
<evidence type="ECO:0000313" key="3">
    <source>
        <dbReference type="Proteomes" id="UP001595705"/>
    </source>
</evidence>
<name>A0ABV7XEU0_9GAMM</name>
<reference evidence="3" key="1">
    <citation type="journal article" date="2019" name="Int. J. Syst. Evol. Microbiol.">
        <title>The Global Catalogue of Microorganisms (GCM) 10K type strain sequencing project: providing services to taxonomists for standard genome sequencing and annotation.</title>
        <authorList>
            <consortium name="The Broad Institute Genomics Platform"/>
            <consortium name="The Broad Institute Genome Sequencing Center for Infectious Disease"/>
            <person name="Wu L."/>
            <person name="Ma J."/>
        </authorList>
    </citation>
    <scope>NUCLEOTIDE SEQUENCE [LARGE SCALE GENOMIC DNA]</scope>
    <source>
        <strain evidence="3">KCTC 42441</strain>
    </source>
</reference>
<feature type="transmembrane region" description="Helical" evidence="1">
    <location>
        <begin position="83"/>
        <end position="101"/>
    </location>
</feature>
<dbReference type="PROSITE" id="PS51257">
    <property type="entry name" value="PROKAR_LIPOPROTEIN"/>
    <property type="match status" value="1"/>
</dbReference>